<comment type="caution">
    <text evidence="2">The sequence shown here is derived from an EMBL/GenBank/DDBJ whole genome shotgun (WGS) entry which is preliminary data.</text>
</comment>
<dbReference type="SUPFAM" id="SSF46689">
    <property type="entry name" value="Homeodomain-like"/>
    <property type="match status" value="1"/>
</dbReference>
<dbReference type="PANTHER" id="PTHR28079:SF1">
    <property type="entry name" value="RNA POLYMERASE I-SPECIFIC TRANSCRIPTION INITIATION FACTOR RRN5"/>
    <property type="match status" value="1"/>
</dbReference>
<dbReference type="GO" id="GO:0000500">
    <property type="term" value="C:RNA polymerase I upstream activating factor complex"/>
    <property type="evidence" value="ECO:0007669"/>
    <property type="project" value="InterPro"/>
</dbReference>
<dbReference type="InterPro" id="IPR039601">
    <property type="entry name" value="Rrn5"/>
</dbReference>
<dbReference type="InterPro" id="IPR009057">
    <property type="entry name" value="Homeodomain-like_sf"/>
</dbReference>
<dbReference type="PANTHER" id="PTHR28079">
    <property type="entry name" value="RNA POLYMERASE I-SPECIFIC TRANSCRIPTION INITIATION FACTOR RRN5"/>
    <property type="match status" value="1"/>
</dbReference>
<sequence length="840" mass="93950">MGSTTTTMDDMSTTPADNINVDTSSQPRNRPRRRSKLPKQKPDALPGKREQSKRIVQAEVDKGLNRADAESLSVDGETDGEGDSQDSIANQRLRDLASSYDDIFNPGQGDDVESDLELELELTAFRKEEIKPRFKLAQDGVVCCFCGAVTPDNMQHLTTYPAMHVCRSCLTKQERVALAPVRQEAPTDNNINFIRIHGEQLKNLERDVRLNLFGWIPKKPIASEQIEGLMKSSIIPNNTNEQDLQRSKAVNTDEETWVDQPCRGQSLVAGGMSWTAEESNLFFQGLRRFGKHNVWAIQEFIHSRSLAEVVTMVETMEMEVGRRKTLGLKTIRLSEMPMATEVDDQVIALEEVCASRLIDLEMTTFWKQHAKSPAESTPKVVEKSRLFNMRTLSDLSSRLYIQNEDAAMEREVVLSLYDALKEWLTPVVKELVVLQHERHRVTALLTKEECVDTPSITEMDVIRTLQARQLPLDVDAFFSTAHNRLQYMLFDDSAVVPETMSNGPQYTPSALSDYGKQYYLNATADLKEAEEADSDQDMDTYDGVLAEEAEDDIMEAPLPVLRPLLDPQSINSGGELAAQINKEQGPSPQQWRSFRSTRAQEAQGSSADVASDIAEGRLTVQLQSSESLPTMSYETWREDVARLEDSSLTLLSAVGATDNRLNKHALITNVQSMNKTERSYEQRLYLEPLSTIPPSAQLEVNKLKRIAAHVSALDSECRVQSRYKNSEQPGYGPLPKNASLLLDPTRVAPTTGYGVGKRDRGGLWQMDRCVDDSGYITVSDSDDEEEEDLGCQRQMNADANIERASQVLGWKDIFPVGTGSSISSKRQKRDSGPIDPVPAY</sequence>
<dbReference type="GO" id="GO:0001181">
    <property type="term" value="F:RNA polymerase I general transcription initiation factor activity"/>
    <property type="evidence" value="ECO:0007669"/>
    <property type="project" value="TreeGrafter"/>
</dbReference>
<gene>
    <name evidence="2" type="ORF">KI688_001965</name>
</gene>
<feature type="compositionally biased region" description="Low complexity" evidence="1">
    <location>
        <begin position="1"/>
        <end position="14"/>
    </location>
</feature>
<feature type="region of interest" description="Disordered" evidence="1">
    <location>
        <begin position="1"/>
        <end position="88"/>
    </location>
</feature>
<dbReference type="GO" id="GO:0000182">
    <property type="term" value="F:rDNA binding"/>
    <property type="evidence" value="ECO:0007669"/>
    <property type="project" value="TreeGrafter"/>
</dbReference>
<feature type="region of interest" description="Disordered" evidence="1">
    <location>
        <begin position="581"/>
        <end position="608"/>
    </location>
</feature>
<proteinExistence type="predicted"/>
<feature type="compositionally biased region" description="Polar residues" evidence="1">
    <location>
        <begin position="15"/>
        <end position="26"/>
    </location>
</feature>
<accession>A0A9P7XR87</accession>
<feature type="region of interest" description="Disordered" evidence="1">
    <location>
        <begin position="816"/>
        <end position="840"/>
    </location>
</feature>
<dbReference type="EMBL" id="JAHRHY010000011">
    <property type="protein sequence ID" value="KAG9065676.1"/>
    <property type="molecule type" value="Genomic_DNA"/>
</dbReference>
<keyword evidence="3" id="KW-1185">Reference proteome</keyword>
<dbReference type="GO" id="GO:0042790">
    <property type="term" value="P:nucleolar large rRNA transcription by RNA polymerase I"/>
    <property type="evidence" value="ECO:0007669"/>
    <property type="project" value="InterPro"/>
</dbReference>
<dbReference type="OrthoDB" id="2240312at2759"/>
<dbReference type="GO" id="GO:0006361">
    <property type="term" value="P:transcription initiation at RNA polymerase I promoter"/>
    <property type="evidence" value="ECO:0007669"/>
    <property type="project" value="TreeGrafter"/>
</dbReference>
<evidence type="ECO:0000313" key="2">
    <source>
        <dbReference type="EMBL" id="KAG9065676.1"/>
    </source>
</evidence>
<feature type="compositionally biased region" description="Basic and acidic residues" evidence="1">
    <location>
        <begin position="59"/>
        <end position="69"/>
    </location>
</feature>
<name>A0A9P7XR87_9FUNG</name>
<dbReference type="Proteomes" id="UP000707451">
    <property type="component" value="Unassembled WGS sequence"/>
</dbReference>
<dbReference type="AlphaFoldDB" id="A0A9P7XR87"/>
<feature type="compositionally biased region" description="Basic residues" evidence="1">
    <location>
        <begin position="29"/>
        <end position="39"/>
    </location>
</feature>
<evidence type="ECO:0000313" key="3">
    <source>
        <dbReference type="Proteomes" id="UP000707451"/>
    </source>
</evidence>
<feature type="compositionally biased region" description="Basic and acidic residues" evidence="1">
    <location>
        <begin position="40"/>
        <end position="53"/>
    </location>
</feature>
<reference evidence="2" key="1">
    <citation type="submission" date="2021-06" db="EMBL/GenBank/DDBJ databases">
        <title>Genome Sequence of Mortierella hyaline Strain SCG-10, a Cold-Adapted, Nitrate-Reducing Fungus Isolated from Soil in Minnesota, USA.</title>
        <authorList>
            <person name="Aldossari N."/>
        </authorList>
    </citation>
    <scope>NUCLEOTIDE SEQUENCE</scope>
    <source>
        <strain evidence="2">SCG-10</strain>
    </source>
</reference>
<evidence type="ECO:0000256" key="1">
    <source>
        <dbReference type="SAM" id="MobiDB-lite"/>
    </source>
</evidence>
<organism evidence="2 3">
    <name type="scientific">Linnemannia hyalina</name>
    <dbReference type="NCBI Taxonomy" id="64524"/>
    <lineage>
        <taxon>Eukaryota</taxon>
        <taxon>Fungi</taxon>
        <taxon>Fungi incertae sedis</taxon>
        <taxon>Mucoromycota</taxon>
        <taxon>Mortierellomycotina</taxon>
        <taxon>Mortierellomycetes</taxon>
        <taxon>Mortierellales</taxon>
        <taxon>Mortierellaceae</taxon>
        <taxon>Linnemannia</taxon>
    </lineage>
</organism>
<protein>
    <submittedName>
        <fullName evidence="2">Uncharacterized protein</fullName>
    </submittedName>
</protein>